<dbReference type="GO" id="GO:0009228">
    <property type="term" value="P:thiamine biosynthetic process"/>
    <property type="evidence" value="ECO:0007669"/>
    <property type="project" value="InterPro"/>
</dbReference>
<dbReference type="AlphaFoldDB" id="A0A9X1ACX9"/>
<evidence type="ECO:0000259" key="1">
    <source>
        <dbReference type="Pfam" id="PF09084"/>
    </source>
</evidence>
<dbReference type="PANTHER" id="PTHR31528">
    <property type="entry name" value="4-AMINO-5-HYDROXYMETHYL-2-METHYLPYRIMIDINE PHOSPHATE SYNTHASE THI11-RELATED"/>
    <property type="match status" value="1"/>
</dbReference>
<dbReference type="RefSeq" id="WP_214391155.1">
    <property type="nucleotide sequence ID" value="NZ_JAFLWW010000004.1"/>
</dbReference>
<dbReference type="InterPro" id="IPR006311">
    <property type="entry name" value="TAT_signal"/>
</dbReference>
<sequence>MDGNDRNDEALTRFLATASREGAPEEGSMRTTRRDIFKAMGGAAVLASAVSPAFAQTTAPAASGDLLKVKLLLNGGISGPHAFFCLAHERGYFKEAGLDVEFSPGDGAASVVTRIPQEGYDGGYGDMNALIKLAGLRPKNCPTAVFVAFNTTPLTIGIRKGGPIREPKDLKDKVIIGHPIDAAIEAFPPYAKIAGIDPEDVRILRSNASMAANAKEVVDGNVDGVFGFVNTIIAALRGIDIDGREKLDFLEFQDLVPEFYGNALMMSPEFIAKHPEAVKGLVAAVNRGLVETLKDPETALNAVQKMAPKFRREVDGPRLMGTLQVEMAHPEGAVHGIGDVDDKRIARSIALMVDACRLPRTPKPEEIFTRAFLPPLEERAKPLAK</sequence>
<evidence type="ECO:0000313" key="2">
    <source>
        <dbReference type="EMBL" id="MBT1157222.1"/>
    </source>
</evidence>
<dbReference type="InterPro" id="IPR027939">
    <property type="entry name" value="NMT1/THI5"/>
</dbReference>
<dbReference type="Pfam" id="PF09084">
    <property type="entry name" value="NMT1"/>
    <property type="match status" value="1"/>
</dbReference>
<dbReference type="SUPFAM" id="SSF53850">
    <property type="entry name" value="Periplasmic binding protein-like II"/>
    <property type="match status" value="1"/>
</dbReference>
<dbReference type="InterPro" id="IPR015168">
    <property type="entry name" value="SsuA/THI5"/>
</dbReference>
<gene>
    <name evidence="2" type="ORF">J1C56_16620</name>
</gene>
<keyword evidence="3" id="KW-1185">Reference proteome</keyword>
<dbReference type="EMBL" id="JAFLWW010000004">
    <property type="protein sequence ID" value="MBT1157222.1"/>
    <property type="molecule type" value="Genomic_DNA"/>
</dbReference>
<dbReference type="PROSITE" id="PS51318">
    <property type="entry name" value="TAT"/>
    <property type="match status" value="1"/>
</dbReference>
<feature type="domain" description="SsuA/THI5-like" evidence="1">
    <location>
        <begin position="81"/>
        <end position="299"/>
    </location>
</feature>
<evidence type="ECO:0000313" key="3">
    <source>
        <dbReference type="Proteomes" id="UP001138921"/>
    </source>
</evidence>
<comment type="caution">
    <text evidence="2">The sequence shown here is derived from an EMBL/GenBank/DDBJ whole genome shotgun (WGS) entry which is preliminary data.</text>
</comment>
<reference evidence="2" key="1">
    <citation type="journal article" date="2021" name="Microorganisms">
        <title>Phylogenomic Reconstruction and Metabolic Potential of the Genus Aminobacter.</title>
        <authorList>
            <person name="Artuso I."/>
            <person name="Turrini P."/>
            <person name="Pirolo M."/>
            <person name="Lugli G.A."/>
            <person name="Ventura M."/>
            <person name="Visca P."/>
        </authorList>
    </citation>
    <scope>NUCLEOTIDE SEQUENCE</scope>
    <source>
        <strain evidence="2">LMG 26462</strain>
    </source>
</reference>
<protein>
    <submittedName>
        <fullName evidence="2">ABC transporter substrate-binding protein</fullName>
    </submittedName>
</protein>
<dbReference type="Proteomes" id="UP001138921">
    <property type="component" value="Unassembled WGS sequence"/>
</dbReference>
<dbReference type="Gene3D" id="3.40.190.10">
    <property type="entry name" value="Periplasmic binding protein-like II"/>
    <property type="match status" value="2"/>
</dbReference>
<dbReference type="PANTHER" id="PTHR31528:SF15">
    <property type="entry name" value="RIBOFLAVIN-BINDING PROTEIN RIBY"/>
    <property type="match status" value="1"/>
</dbReference>
<name>A0A9X1ACX9_9HYPH</name>
<organism evidence="2 3">
    <name type="scientific">Aminobacter anthyllidis</name>
    <dbReference type="NCBI Taxonomy" id="1035067"/>
    <lineage>
        <taxon>Bacteria</taxon>
        <taxon>Pseudomonadati</taxon>
        <taxon>Pseudomonadota</taxon>
        <taxon>Alphaproteobacteria</taxon>
        <taxon>Hyphomicrobiales</taxon>
        <taxon>Phyllobacteriaceae</taxon>
        <taxon>Aminobacter</taxon>
    </lineage>
</organism>
<accession>A0A9X1ACX9</accession>
<reference evidence="2" key="2">
    <citation type="submission" date="2021-03" db="EMBL/GenBank/DDBJ databases">
        <authorList>
            <person name="Artuso I."/>
            <person name="Turrini P."/>
            <person name="Pirolo M."/>
            <person name="Lugli G.A."/>
            <person name="Ventura M."/>
            <person name="Visca P."/>
        </authorList>
    </citation>
    <scope>NUCLEOTIDE SEQUENCE</scope>
    <source>
        <strain evidence="2">LMG 26462</strain>
    </source>
</reference>
<proteinExistence type="predicted"/>